<accession>A0A810L6B7</accession>
<dbReference type="RefSeq" id="WP_157034633.1">
    <property type="nucleotide sequence ID" value="NZ_AP023354.1"/>
</dbReference>
<evidence type="ECO:0000256" key="1">
    <source>
        <dbReference type="SAM" id="MobiDB-lite"/>
    </source>
</evidence>
<dbReference type="EMBL" id="AP023354">
    <property type="protein sequence ID" value="BCJ29896.1"/>
    <property type="molecule type" value="Genomic_DNA"/>
</dbReference>
<feature type="transmembrane region" description="Helical" evidence="2">
    <location>
        <begin position="211"/>
        <end position="232"/>
    </location>
</feature>
<organism evidence="3 4">
    <name type="scientific">Actinocatenispora sera</name>
    <dbReference type="NCBI Taxonomy" id="390989"/>
    <lineage>
        <taxon>Bacteria</taxon>
        <taxon>Bacillati</taxon>
        <taxon>Actinomycetota</taxon>
        <taxon>Actinomycetes</taxon>
        <taxon>Micromonosporales</taxon>
        <taxon>Micromonosporaceae</taxon>
        <taxon>Actinocatenispora</taxon>
    </lineage>
</organism>
<feature type="transmembrane region" description="Helical" evidence="2">
    <location>
        <begin position="177"/>
        <end position="199"/>
    </location>
</feature>
<evidence type="ECO:0000313" key="3">
    <source>
        <dbReference type="EMBL" id="BCJ29896.1"/>
    </source>
</evidence>
<name>A0A810L6B7_9ACTN</name>
<proteinExistence type="predicted"/>
<protein>
    <submittedName>
        <fullName evidence="3">Uncharacterized protein</fullName>
    </submittedName>
</protein>
<feature type="transmembrane region" description="Helical" evidence="2">
    <location>
        <begin position="142"/>
        <end position="165"/>
    </location>
</feature>
<keyword evidence="2" id="KW-1133">Transmembrane helix</keyword>
<gene>
    <name evidence="3" type="ORF">Asera_40040</name>
</gene>
<dbReference type="SUPFAM" id="SSF50998">
    <property type="entry name" value="Quinoprotein alcohol dehydrogenase-like"/>
    <property type="match status" value="1"/>
</dbReference>
<evidence type="ECO:0000313" key="4">
    <source>
        <dbReference type="Proteomes" id="UP000680750"/>
    </source>
</evidence>
<feature type="region of interest" description="Disordered" evidence="1">
    <location>
        <begin position="44"/>
        <end position="71"/>
    </location>
</feature>
<feature type="region of interest" description="Disordered" evidence="1">
    <location>
        <begin position="1"/>
        <end position="22"/>
    </location>
</feature>
<dbReference type="Proteomes" id="UP000680750">
    <property type="component" value="Chromosome"/>
</dbReference>
<sequence length="622" mass="62971">MAADPARRVGDEITGGDGIAAADPAGHGGADAAVGAGAGAGTGTGAARGAGGAGDAGVARGDGGPDEVGGARSGWRSAGCAAIAAGTAIVLVAAWLLPAGLAGTSTGQRWLRALGVLLAIAALAWPLAAWRRRRAWRPAPDGRYLAPGAVAVLAAGVLVCAVLGLRVEAGRGFPGRATTVAGVAAVAVLVGTALVLFGARRGGGGRGGSRRRALVGVAALTTVVVAGASAGAGNLAPGASATSVVADRAPAPAVPATVSRVAWSRAMPTRVHEMVAAGTGVAARLDDGVAGVDGRTGRIRWLHRRRGAVATSVTASPDGATVLLQWKAGRYGRTQLVFLDADTGRIRFTEDGDTPLFSYSVPMTDDVWLSSDDLLEPRARISAWSVRDDRLLWRYRTPAHCVVRDFLSHDTTAHAVILAVGCRANGVEDSIRFVAYGTGPTPLWQRRVAIPPGSNAPTVIGRLAPDGSTYGAQINAGDGSAHQVGFDPRTGRSVPYHRHPLSGGSWYEREDGAVLVHHPDGGTRRAALPGSCLIGDGGVVAAGAVGCTTIDHSFAAQGTQTVQVREFSGRSRSVPVDVGGPFQRFGGSVDELSFLVAAPGAWVVGTGAPVTDGGTYRLVGLR</sequence>
<dbReference type="OrthoDB" id="3336893at2"/>
<dbReference type="KEGG" id="aser:Asera_40040"/>
<feature type="transmembrane region" description="Helical" evidence="2">
    <location>
        <begin position="110"/>
        <end position="130"/>
    </location>
</feature>
<keyword evidence="2" id="KW-0472">Membrane</keyword>
<reference evidence="3" key="1">
    <citation type="submission" date="2020-08" db="EMBL/GenBank/DDBJ databases">
        <title>Whole genome shotgun sequence of Actinocatenispora sera NBRC 101916.</title>
        <authorList>
            <person name="Komaki H."/>
            <person name="Tamura T."/>
        </authorList>
    </citation>
    <scope>NUCLEOTIDE SEQUENCE</scope>
    <source>
        <strain evidence="3">NBRC 101916</strain>
    </source>
</reference>
<feature type="compositionally biased region" description="Basic and acidic residues" evidence="1">
    <location>
        <begin position="1"/>
        <end position="11"/>
    </location>
</feature>
<keyword evidence="2" id="KW-0812">Transmembrane</keyword>
<feature type="transmembrane region" description="Helical" evidence="2">
    <location>
        <begin position="78"/>
        <end position="98"/>
    </location>
</feature>
<feature type="compositionally biased region" description="Gly residues" evidence="1">
    <location>
        <begin position="44"/>
        <end position="55"/>
    </location>
</feature>
<evidence type="ECO:0000256" key="2">
    <source>
        <dbReference type="SAM" id="Phobius"/>
    </source>
</evidence>
<dbReference type="InterPro" id="IPR011047">
    <property type="entry name" value="Quinoprotein_ADH-like_sf"/>
</dbReference>
<dbReference type="AlphaFoldDB" id="A0A810L6B7"/>
<keyword evidence="4" id="KW-1185">Reference proteome</keyword>